<keyword evidence="6" id="KW-0964">Secreted</keyword>
<gene>
    <name evidence="19" type="primary">si:ch211-67f13.7</name>
</gene>
<dbReference type="InterPro" id="IPR055355">
    <property type="entry name" value="ZP-C"/>
</dbReference>
<reference evidence="19" key="1">
    <citation type="submission" date="2025-08" db="UniProtKB">
        <authorList>
            <consortium name="RefSeq"/>
        </authorList>
    </citation>
    <scope>IDENTIFICATION</scope>
    <source>
        <tissue evidence="19">Brain</tissue>
    </source>
</reference>
<dbReference type="GeneID" id="108892417"/>
<dbReference type="Pfam" id="PF23344">
    <property type="entry name" value="ZP-N"/>
    <property type="match status" value="1"/>
</dbReference>
<dbReference type="PANTHER" id="PTHR11576:SF16">
    <property type="entry name" value="ZONA PELLUCIDA SPERM-BINDING PROTEIN 3"/>
    <property type="match status" value="1"/>
</dbReference>
<dbReference type="GO" id="GO:2000344">
    <property type="term" value="P:positive regulation of acrosome reaction"/>
    <property type="evidence" value="ECO:0007669"/>
    <property type="project" value="TreeGrafter"/>
</dbReference>
<evidence type="ECO:0000256" key="8">
    <source>
        <dbReference type="ARBA" id="ARBA00022685"/>
    </source>
</evidence>
<dbReference type="Pfam" id="PF00100">
    <property type="entry name" value="Zona_pellucida"/>
    <property type="match status" value="1"/>
</dbReference>
<evidence type="ECO:0000256" key="13">
    <source>
        <dbReference type="ARBA" id="ARBA00023157"/>
    </source>
</evidence>
<evidence type="ECO:0000256" key="1">
    <source>
        <dbReference type="ARBA" id="ARBA00004251"/>
    </source>
</evidence>
<dbReference type="FunFam" id="2.60.40.4100:FF:000002">
    <property type="entry name" value="Zona pellucida sperm-binding protein 3"/>
    <property type="match status" value="1"/>
</dbReference>
<feature type="region of interest" description="Disordered" evidence="16">
    <location>
        <begin position="22"/>
        <end position="56"/>
    </location>
</feature>
<dbReference type="GO" id="GO:0007339">
    <property type="term" value="P:binding of sperm to zona pellucida"/>
    <property type="evidence" value="ECO:0007669"/>
    <property type="project" value="TreeGrafter"/>
</dbReference>
<dbReference type="RefSeq" id="XP_018545460.1">
    <property type="nucleotide sequence ID" value="XM_018689944.2"/>
</dbReference>
<keyword evidence="12" id="KW-0472">Membrane</keyword>
<sequence length="593" mass="67016">MNLHLLEGKRFSNWILLSPNRSSCQQQGDRKSPASTTPLSQPSSRRPYPPVTPRSMRPAKIQSDFAYLPDVSVTCSTSDFVVRVKPAFYGLGADADELKLGSSCKSNGVLGPYGDFLFTYPLTACDAVRETPQGYLVYRFVLHYEPSPKRLLSRAHRIDVDIECHYQRNHHVYQLAVKPTWQTAVLRKRLMGRPSDFQIKLMDDSWTIPAKSQVYQLGQTVHFQVSAMHLPSGGKLYISSCYATPSSGSKSSLKYTIIGNFGCMLDSKTDPGASQFIYRTDKTLRFSLKAFQFTADPDTEVSIHCKLSITSEEPSPAHKSCTFTGTRWKALTGDDSICECCDSKCVTSKSRRAMMEGSASSESLLVSDQPYTAEDGFLPVSPSLDSVSNKGKTTVSRHIDKLHSHDHLRESAAVVKYGDDDDYDDQDEEGYMEEELEEDEVESRVILGVMTEPKLEFRHGVLVEEKREAEIMDLNEFEEDGSGYEVEEDFLEGEEEGETSEEREDETSYAQQVIHLSQKEGEVFRHWAQVEQLKVTLQKEVQPLVSEGEEENRKYADSGEEHERTADVERKNDDSLTENVADDGEITWYFTWR</sequence>
<dbReference type="GO" id="GO:0005886">
    <property type="term" value="C:plasma membrane"/>
    <property type="evidence" value="ECO:0007669"/>
    <property type="project" value="UniProtKB-SubCell"/>
</dbReference>
<dbReference type="GO" id="GO:0031012">
    <property type="term" value="C:extracellular matrix"/>
    <property type="evidence" value="ECO:0007669"/>
    <property type="project" value="TreeGrafter"/>
</dbReference>
<feature type="region of interest" description="Disordered" evidence="16">
    <location>
        <begin position="474"/>
        <end position="508"/>
    </location>
</feature>
<keyword evidence="8" id="KW-0165">Cleavage on pair of basic residues</keyword>
<keyword evidence="10" id="KW-0732">Signal</keyword>
<proteinExistence type="inferred from homology"/>
<dbReference type="Proteomes" id="UP000694890">
    <property type="component" value="Linkage group LG19"/>
</dbReference>
<evidence type="ECO:0000256" key="6">
    <source>
        <dbReference type="ARBA" id="ARBA00022525"/>
    </source>
</evidence>
<dbReference type="PROSITE" id="PS51034">
    <property type="entry name" value="ZP_2"/>
    <property type="match status" value="1"/>
</dbReference>
<keyword evidence="13" id="KW-1015">Disulfide bond</keyword>
<evidence type="ECO:0000256" key="12">
    <source>
        <dbReference type="ARBA" id="ARBA00023136"/>
    </source>
</evidence>
<keyword evidence="14" id="KW-0325">Glycoprotein</keyword>
<comment type="subcellular location">
    <subcellularLocation>
        <location evidence="1">Cell membrane</location>
        <topology evidence="1">Single-pass type I membrane protein</topology>
    </subcellularLocation>
    <subcellularLocation>
        <location evidence="2">Secreted</location>
        <location evidence="2">Extracellular space</location>
        <location evidence="2">Extracellular matrix</location>
    </subcellularLocation>
</comment>
<evidence type="ECO:0000256" key="16">
    <source>
        <dbReference type="SAM" id="MobiDB-lite"/>
    </source>
</evidence>
<evidence type="ECO:0000256" key="2">
    <source>
        <dbReference type="ARBA" id="ARBA00004498"/>
    </source>
</evidence>
<dbReference type="SMART" id="SM00241">
    <property type="entry name" value="ZP"/>
    <property type="match status" value="1"/>
</dbReference>
<dbReference type="GO" id="GO:0035803">
    <property type="term" value="P:egg coat formation"/>
    <property type="evidence" value="ECO:0007669"/>
    <property type="project" value="TreeGrafter"/>
</dbReference>
<accession>A0AAJ7VBS0</accession>
<dbReference type="Gene3D" id="2.60.40.4100">
    <property type="entry name" value="Zona pellucida, ZP-C domain"/>
    <property type="match status" value="1"/>
</dbReference>
<dbReference type="AlphaFoldDB" id="A0AAJ7VBS0"/>
<dbReference type="GO" id="GO:0032190">
    <property type="term" value="F:acrosin binding"/>
    <property type="evidence" value="ECO:0007669"/>
    <property type="project" value="TreeGrafter"/>
</dbReference>
<evidence type="ECO:0000256" key="11">
    <source>
        <dbReference type="ARBA" id="ARBA00022989"/>
    </source>
</evidence>
<feature type="compositionally biased region" description="Polar residues" evidence="16">
    <location>
        <begin position="22"/>
        <end position="44"/>
    </location>
</feature>
<dbReference type="Gene3D" id="2.60.40.3210">
    <property type="entry name" value="Zona pellucida, ZP-N domain"/>
    <property type="match status" value="1"/>
</dbReference>
<feature type="compositionally biased region" description="Basic and acidic residues" evidence="16">
    <location>
        <begin position="551"/>
        <end position="574"/>
    </location>
</feature>
<dbReference type="KEGG" id="lcf:108892417"/>
<evidence type="ECO:0000313" key="18">
    <source>
        <dbReference type="Proteomes" id="UP000694890"/>
    </source>
</evidence>
<feature type="compositionally biased region" description="Acidic residues" evidence="16">
    <location>
        <begin position="474"/>
        <end position="507"/>
    </location>
</feature>
<evidence type="ECO:0000313" key="19">
    <source>
        <dbReference type="RefSeq" id="XP_018545460.1"/>
    </source>
</evidence>
<keyword evidence="7" id="KW-0272">Extracellular matrix</keyword>
<feature type="domain" description="ZP" evidence="17">
    <location>
        <begin position="74"/>
        <end position="328"/>
    </location>
</feature>
<evidence type="ECO:0000256" key="15">
    <source>
        <dbReference type="ARBA" id="ARBA00030824"/>
    </source>
</evidence>
<evidence type="ECO:0000256" key="3">
    <source>
        <dbReference type="ARBA" id="ARBA00006735"/>
    </source>
</evidence>
<protein>
    <recommendedName>
        <fullName evidence="4">Zona pellucida sperm-binding protein 3</fullName>
    </recommendedName>
    <alternativeName>
        <fullName evidence="15">Zona pellucida glycoprotein 3</fullName>
    </alternativeName>
</protein>
<evidence type="ECO:0000256" key="9">
    <source>
        <dbReference type="ARBA" id="ARBA00022692"/>
    </source>
</evidence>
<evidence type="ECO:0000256" key="14">
    <source>
        <dbReference type="ARBA" id="ARBA00023180"/>
    </source>
</evidence>
<name>A0AAJ7VBS0_LATCA</name>
<dbReference type="InterPro" id="IPR042235">
    <property type="entry name" value="ZP-C_dom"/>
</dbReference>
<organism evidence="18 19">
    <name type="scientific">Lates calcarifer</name>
    <name type="common">Barramundi</name>
    <name type="synonym">Holocentrus calcarifer</name>
    <dbReference type="NCBI Taxonomy" id="8187"/>
    <lineage>
        <taxon>Eukaryota</taxon>
        <taxon>Metazoa</taxon>
        <taxon>Chordata</taxon>
        <taxon>Craniata</taxon>
        <taxon>Vertebrata</taxon>
        <taxon>Euteleostomi</taxon>
        <taxon>Actinopterygii</taxon>
        <taxon>Neopterygii</taxon>
        <taxon>Teleostei</taxon>
        <taxon>Neoteleostei</taxon>
        <taxon>Acanthomorphata</taxon>
        <taxon>Carangaria</taxon>
        <taxon>Carangaria incertae sedis</taxon>
        <taxon>Centropomidae</taxon>
        <taxon>Lates</taxon>
    </lineage>
</organism>
<keyword evidence="5" id="KW-1003">Cell membrane</keyword>
<dbReference type="InterPro" id="IPR001507">
    <property type="entry name" value="ZP_dom"/>
</dbReference>
<dbReference type="InterPro" id="IPR055356">
    <property type="entry name" value="ZP-N"/>
</dbReference>
<evidence type="ECO:0000256" key="5">
    <source>
        <dbReference type="ARBA" id="ARBA00022475"/>
    </source>
</evidence>
<dbReference type="PANTHER" id="PTHR11576">
    <property type="entry name" value="ZONA PELLUCIDA SPERM-BINDING PROTEIN 3"/>
    <property type="match status" value="1"/>
</dbReference>
<dbReference type="FunFam" id="2.60.40.3210:FF:000001">
    <property type="entry name" value="Zona pellucida sperm-binding protein 3"/>
    <property type="match status" value="1"/>
</dbReference>
<evidence type="ECO:0000259" key="17">
    <source>
        <dbReference type="PROSITE" id="PS51034"/>
    </source>
</evidence>
<evidence type="ECO:0000256" key="10">
    <source>
        <dbReference type="ARBA" id="ARBA00022729"/>
    </source>
</evidence>
<feature type="region of interest" description="Disordered" evidence="16">
    <location>
        <begin position="538"/>
        <end position="580"/>
    </location>
</feature>
<keyword evidence="9" id="KW-0812">Transmembrane</keyword>
<evidence type="ECO:0000256" key="7">
    <source>
        <dbReference type="ARBA" id="ARBA00022530"/>
    </source>
</evidence>
<comment type="similarity">
    <text evidence="3">Belongs to the ZP domain family. ZPC subfamily.</text>
</comment>
<keyword evidence="11" id="KW-1133">Transmembrane helix</keyword>
<evidence type="ECO:0000256" key="4">
    <source>
        <dbReference type="ARBA" id="ARBA00017980"/>
    </source>
</evidence>